<dbReference type="EMBL" id="JYDI01004233">
    <property type="protein sequence ID" value="KRY07074.1"/>
    <property type="molecule type" value="Genomic_DNA"/>
</dbReference>
<organism evidence="1 2">
    <name type="scientific">Trichinella britovi</name>
    <name type="common">Parasitic roundworm</name>
    <dbReference type="NCBI Taxonomy" id="45882"/>
    <lineage>
        <taxon>Eukaryota</taxon>
        <taxon>Metazoa</taxon>
        <taxon>Ecdysozoa</taxon>
        <taxon>Nematoda</taxon>
        <taxon>Enoplea</taxon>
        <taxon>Dorylaimia</taxon>
        <taxon>Trichinellida</taxon>
        <taxon>Trichinellidae</taxon>
        <taxon>Trichinella</taxon>
    </lineage>
</organism>
<dbReference type="AlphaFoldDB" id="A0A0V0Z3H7"/>
<sequence>MLIHWAAFDVILLRDHICHIQVCPYDLLQPSLPYTKQTQCFLCLLVYLNLYVLP</sequence>
<dbReference type="Proteomes" id="UP000054653">
    <property type="component" value="Unassembled WGS sequence"/>
</dbReference>
<evidence type="ECO:0000313" key="1">
    <source>
        <dbReference type="EMBL" id="KRY07074.1"/>
    </source>
</evidence>
<accession>A0A0V0Z3H7</accession>
<name>A0A0V0Z3H7_TRIBR</name>
<proteinExistence type="predicted"/>
<gene>
    <name evidence="1" type="ORF">T03_9785</name>
</gene>
<evidence type="ECO:0000313" key="2">
    <source>
        <dbReference type="Proteomes" id="UP000054653"/>
    </source>
</evidence>
<reference evidence="1 2" key="1">
    <citation type="submission" date="2015-01" db="EMBL/GenBank/DDBJ databases">
        <title>Evolution of Trichinella species and genotypes.</title>
        <authorList>
            <person name="Korhonen P.K."/>
            <person name="Edoardo P."/>
            <person name="Giuseppe L.R."/>
            <person name="Gasser R.B."/>
        </authorList>
    </citation>
    <scope>NUCLEOTIDE SEQUENCE [LARGE SCALE GENOMIC DNA]</scope>
    <source>
        <strain evidence="1">ISS120</strain>
    </source>
</reference>
<comment type="caution">
    <text evidence="1">The sequence shown here is derived from an EMBL/GenBank/DDBJ whole genome shotgun (WGS) entry which is preliminary data.</text>
</comment>
<keyword evidence="2" id="KW-1185">Reference proteome</keyword>
<protein>
    <submittedName>
        <fullName evidence="1">Uncharacterized protein</fullName>
    </submittedName>
</protein>